<sequence>MNYKRDSIKKSIIKFLIKYITLLVLVLLCANITLYGIFCIVSNDNSDRGIRTIDLKKTPLKAIMDEIEYLSYSISNNNASDIREKELKNELFLEALVTSDSNIVNAYHAVRENAKFSLDREMQDDANKNSEAVVEKTSEIMISAPHLEANSGIEVVTFSKPIWNLEGTFLGEVMVDYRYDVFKASVLSTVSKSNRIELIYTEALQYAVMEHYSFFTQILDALKNQFIQTLLMILLLSASCYVFVAKSYETLKQLVLDLDRNYRKNIHGTCLIEEYHIIMASLDEIKEDIDLKLLEISELKVIESELIQETRYKNKQFEELYKNHTVLKNRDLYLKSLFKTVSENIEQMIWLMDTEGQIIYVNQALAEILKNEPATSPCDHINDFIEGFDMGVDLLSKRDYKSIKFTFKNQIFKESLNGGSVRIREFNRVRYILCFCSKSNFEDKMNQNYLKKSRDLHFINEIGKIISVNNSIESTLQDILDKVAFLANLNLNTIRLINENQKLELKTVSGYSNKYILEKEAPIEGRHMGYCFKENKIIIINGEEDLLFRELVLEKILNEGRSVAYIPLANYQKSFGVMSIISDFKFNTDYIILLESISINVTISLEKVLLYDQLKANYYKTVEAFVTAAEIKQERFSGHSRRVARICRLIAQRLYLNDNEIDDIYIAGLLHDIGKLGFADNSLEYFFDIDEHGVMGRKMIENVGFNKEILKGIEFHHLNYDLSNQPVDLQEQPYYSQIIRLANDFDLFMNYNSGNHDKHLFLKKMTTESGTVYSPQLLKILEDLICNKNKILEAIYDFKTLGEQDEN</sequence>
<evidence type="ECO:0000256" key="1">
    <source>
        <dbReference type="SAM" id="Phobius"/>
    </source>
</evidence>
<feature type="domain" description="HD" evidence="3">
    <location>
        <begin position="636"/>
        <end position="748"/>
    </location>
</feature>
<feature type="transmembrane region" description="Helical" evidence="1">
    <location>
        <begin position="12"/>
        <end position="38"/>
    </location>
</feature>
<dbReference type="SMART" id="SM00065">
    <property type="entry name" value="GAF"/>
    <property type="match status" value="1"/>
</dbReference>
<dbReference type="CDD" id="cd00077">
    <property type="entry name" value="HDc"/>
    <property type="match status" value="1"/>
</dbReference>
<dbReference type="InterPro" id="IPR000014">
    <property type="entry name" value="PAS"/>
</dbReference>
<dbReference type="NCBIfam" id="TIGR00277">
    <property type="entry name" value="HDIG"/>
    <property type="match status" value="1"/>
</dbReference>
<dbReference type="PANTHER" id="PTHR45228">
    <property type="entry name" value="CYCLIC DI-GMP PHOSPHODIESTERASE TM_0186-RELATED"/>
    <property type="match status" value="1"/>
</dbReference>
<evidence type="ECO:0000313" key="6">
    <source>
        <dbReference type="Proteomes" id="UP000614200"/>
    </source>
</evidence>
<evidence type="ECO:0000259" key="2">
    <source>
        <dbReference type="PROSITE" id="PS50112"/>
    </source>
</evidence>
<evidence type="ECO:0000313" key="5">
    <source>
        <dbReference type="EMBL" id="MBF4695453.1"/>
    </source>
</evidence>
<dbReference type="InterPro" id="IPR006675">
    <property type="entry name" value="HDIG_dom"/>
</dbReference>
<comment type="caution">
    <text evidence="5">The sequence shown here is derived from an EMBL/GenBank/DDBJ whole genome shotgun (WGS) entry which is preliminary data.</text>
</comment>
<dbReference type="InterPro" id="IPR037522">
    <property type="entry name" value="HD_GYP_dom"/>
</dbReference>
<keyword evidence="1" id="KW-0812">Transmembrane</keyword>
<dbReference type="SUPFAM" id="SSF55785">
    <property type="entry name" value="PYP-like sensor domain (PAS domain)"/>
    <property type="match status" value="1"/>
</dbReference>
<dbReference type="PROSITE" id="PS50112">
    <property type="entry name" value="PAS"/>
    <property type="match status" value="1"/>
</dbReference>
<dbReference type="Pfam" id="PF01966">
    <property type="entry name" value="HD"/>
    <property type="match status" value="1"/>
</dbReference>
<dbReference type="Pfam" id="PF13188">
    <property type="entry name" value="PAS_8"/>
    <property type="match status" value="1"/>
</dbReference>
<accession>A0ABR9ZYB5</accession>
<feature type="domain" description="HD-GYP" evidence="4">
    <location>
        <begin position="614"/>
        <end position="683"/>
    </location>
</feature>
<dbReference type="PANTHER" id="PTHR45228:SF4">
    <property type="entry name" value="LIPOPROTEIN"/>
    <property type="match status" value="1"/>
</dbReference>
<dbReference type="PROSITE" id="PS51831">
    <property type="entry name" value="HD"/>
    <property type="match status" value="1"/>
</dbReference>
<dbReference type="InterPro" id="IPR003018">
    <property type="entry name" value="GAF"/>
</dbReference>
<keyword evidence="1" id="KW-1133">Transmembrane helix</keyword>
<keyword evidence="1" id="KW-0472">Membrane</keyword>
<dbReference type="CDD" id="cd18773">
    <property type="entry name" value="PDC1_HK_sensor"/>
    <property type="match status" value="1"/>
</dbReference>
<dbReference type="InterPro" id="IPR003607">
    <property type="entry name" value="HD/PDEase_dom"/>
</dbReference>
<dbReference type="SUPFAM" id="SSF109604">
    <property type="entry name" value="HD-domain/PDEase-like"/>
    <property type="match status" value="1"/>
</dbReference>
<dbReference type="SUPFAM" id="SSF55781">
    <property type="entry name" value="GAF domain-like"/>
    <property type="match status" value="1"/>
</dbReference>
<dbReference type="RefSeq" id="WP_194703692.1">
    <property type="nucleotide sequence ID" value="NZ_JADKNH010000016.1"/>
</dbReference>
<dbReference type="Gene3D" id="1.10.3210.10">
    <property type="entry name" value="Hypothetical protein af1432"/>
    <property type="match status" value="1"/>
</dbReference>
<dbReference type="InterPro" id="IPR006674">
    <property type="entry name" value="HD_domain"/>
</dbReference>
<keyword evidence="6" id="KW-1185">Reference proteome</keyword>
<organism evidence="5 6">
    <name type="scientific">Fusibacter ferrireducens</name>
    <dbReference type="NCBI Taxonomy" id="2785058"/>
    <lineage>
        <taxon>Bacteria</taxon>
        <taxon>Bacillati</taxon>
        <taxon>Bacillota</taxon>
        <taxon>Clostridia</taxon>
        <taxon>Eubacteriales</taxon>
        <taxon>Eubacteriales Family XII. Incertae Sedis</taxon>
        <taxon>Fusibacter</taxon>
    </lineage>
</organism>
<dbReference type="EMBL" id="JADKNH010000016">
    <property type="protein sequence ID" value="MBF4695453.1"/>
    <property type="molecule type" value="Genomic_DNA"/>
</dbReference>
<name>A0ABR9ZYB5_9FIRM</name>
<evidence type="ECO:0000259" key="3">
    <source>
        <dbReference type="PROSITE" id="PS51831"/>
    </source>
</evidence>
<dbReference type="Proteomes" id="UP000614200">
    <property type="component" value="Unassembled WGS sequence"/>
</dbReference>
<proteinExistence type="predicted"/>
<reference evidence="5 6" key="1">
    <citation type="submission" date="2020-11" db="EMBL/GenBank/DDBJ databases">
        <title>Fusibacter basophilias sp. nov.</title>
        <authorList>
            <person name="Qiu D."/>
        </authorList>
    </citation>
    <scope>NUCLEOTIDE SEQUENCE [LARGE SCALE GENOMIC DNA]</scope>
    <source>
        <strain evidence="5 6">Q10-2</strain>
    </source>
</reference>
<dbReference type="Gene3D" id="3.30.450.20">
    <property type="entry name" value="PAS domain"/>
    <property type="match status" value="1"/>
</dbReference>
<protein>
    <submittedName>
        <fullName evidence="5">HD domain-containing protein</fullName>
    </submittedName>
</protein>
<dbReference type="PROSITE" id="PS51832">
    <property type="entry name" value="HD_GYP"/>
    <property type="match status" value="1"/>
</dbReference>
<evidence type="ECO:0000259" key="4">
    <source>
        <dbReference type="PROSITE" id="PS51832"/>
    </source>
</evidence>
<dbReference type="Gene3D" id="3.30.450.40">
    <property type="match status" value="1"/>
</dbReference>
<dbReference type="InterPro" id="IPR052020">
    <property type="entry name" value="Cyclic_di-GMP/3'3'-cGAMP_PDE"/>
</dbReference>
<feature type="domain" description="PAS" evidence="2">
    <location>
        <begin position="334"/>
        <end position="369"/>
    </location>
</feature>
<gene>
    <name evidence="5" type="ORF">ISU02_20360</name>
</gene>
<dbReference type="InterPro" id="IPR035965">
    <property type="entry name" value="PAS-like_dom_sf"/>
</dbReference>
<dbReference type="InterPro" id="IPR029016">
    <property type="entry name" value="GAF-like_dom_sf"/>
</dbReference>
<dbReference type="SMART" id="SM00471">
    <property type="entry name" value="HDc"/>
    <property type="match status" value="1"/>
</dbReference>